<sequence>MADRSHGFLHDYVDQAKDWNKKNGSTPDLPKCHGPDGLFAKYGCNVQVRADENVTINVLQEFATEMGVGQSCTDGRLPSSQQVFSTVAHSSLDDVFDRVYGLAPETWMCTISQGTGRDANVYSLHWDQL</sequence>
<reference evidence="2" key="2">
    <citation type="submission" date="2021-05" db="EMBL/GenBank/DDBJ databases">
        <title>The genome of the haptophyte Pavlova lutheri (Diacronema luteri, Pavlovales) - a model for lipid biosynthesis in eukaryotic algae.</title>
        <authorList>
            <person name="Hulatt C.J."/>
            <person name="Posewitz M.C."/>
        </authorList>
    </citation>
    <scope>NUCLEOTIDE SEQUENCE</scope>
    <source>
        <strain evidence="2">NIVA-4/92</strain>
    </source>
</reference>
<protein>
    <submittedName>
        <fullName evidence="1">Uncharacterized protein</fullName>
    </submittedName>
</protein>
<name>A0A7R9UXL1_DIALT</name>
<dbReference type="AlphaFoldDB" id="A0A7R9UXL1"/>
<dbReference type="Proteomes" id="UP000751190">
    <property type="component" value="Unassembled WGS sequence"/>
</dbReference>
<dbReference type="EMBL" id="JAGTXO010000002">
    <property type="protein sequence ID" value="KAG8469736.1"/>
    <property type="molecule type" value="Genomic_DNA"/>
</dbReference>
<dbReference type="OrthoDB" id="10350609at2759"/>
<evidence type="ECO:0000313" key="2">
    <source>
        <dbReference type="EMBL" id="KAG8469736.1"/>
    </source>
</evidence>
<evidence type="ECO:0000313" key="3">
    <source>
        <dbReference type="Proteomes" id="UP000751190"/>
    </source>
</evidence>
<organism evidence="1">
    <name type="scientific">Diacronema lutheri</name>
    <name type="common">Unicellular marine alga</name>
    <name type="synonym">Monochrysis lutheri</name>
    <dbReference type="NCBI Taxonomy" id="2081491"/>
    <lineage>
        <taxon>Eukaryota</taxon>
        <taxon>Haptista</taxon>
        <taxon>Haptophyta</taxon>
        <taxon>Pavlovophyceae</taxon>
        <taxon>Pavlovales</taxon>
        <taxon>Pavlovaceae</taxon>
        <taxon>Diacronema</taxon>
    </lineage>
</organism>
<proteinExistence type="predicted"/>
<dbReference type="EMBL" id="HBEB01020344">
    <property type="protein sequence ID" value="CAD8278897.1"/>
    <property type="molecule type" value="Transcribed_RNA"/>
</dbReference>
<accession>A0A7R9UXL1</accession>
<reference evidence="1" key="1">
    <citation type="submission" date="2021-01" db="EMBL/GenBank/DDBJ databases">
        <authorList>
            <person name="Corre E."/>
            <person name="Pelletier E."/>
            <person name="Niang G."/>
            <person name="Scheremetjew M."/>
            <person name="Finn R."/>
            <person name="Kale V."/>
            <person name="Holt S."/>
            <person name="Cochrane G."/>
            <person name="Meng A."/>
            <person name="Brown T."/>
            <person name="Cohen L."/>
        </authorList>
    </citation>
    <scope>NUCLEOTIDE SEQUENCE</scope>
    <source>
        <strain evidence="1">RCC1537</strain>
    </source>
</reference>
<evidence type="ECO:0000313" key="1">
    <source>
        <dbReference type="EMBL" id="CAD8278897.1"/>
    </source>
</evidence>
<gene>
    <name evidence="2" type="ORF">KFE25_006191</name>
    <name evidence="1" type="ORF">PLUT1463_LOCUS13214</name>
</gene>
<keyword evidence="3" id="KW-1185">Reference proteome</keyword>